<feature type="domain" description="Zinc finger PHD-type" evidence="8">
    <location>
        <begin position="589"/>
        <end position="641"/>
    </location>
</feature>
<dbReference type="AlphaFoldDB" id="A0AAE1HR78"/>
<reference evidence="9" key="1">
    <citation type="submission" date="2021-07" db="EMBL/GenBank/DDBJ databases">
        <authorList>
            <person name="Catto M.A."/>
            <person name="Jacobson A."/>
            <person name="Kennedy G."/>
            <person name="Labadie P."/>
            <person name="Hunt B.G."/>
            <person name="Srinivasan R."/>
        </authorList>
    </citation>
    <scope>NUCLEOTIDE SEQUENCE</scope>
    <source>
        <strain evidence="9">PL_HMW_Pooled</strain>
        <tissue evidence="9">Head</tissue>
    </source>
</reference>
<evidence type="ECO:0000256" key="5">
    <source>
        <dbReference type="ARBA" id="ARBA00022801"/>
    </source>
</evidence>
<sequence length="890" mass="99406">MHSTDHVVQSIMKDLTTFAAKLMLWELKQNVSDDEITKFCATENIPVYSLDEIKKRWLKKQYQEGINLYSTEAHTVLERGHQITCVTANDKETATVVTPEETVENSKVFSASANEEDTATVVTQGETGVNSKVTSVTVVGEKTPAVVSSKEKDVSSAVDFLTQVTANRVLVESFVTSSTSQNMNKVQSIAPLCFCRIPCIRLVSKPTSRWPNNPFFKCSTNTCKFWQTAKKSLLPSLDKHSDTYYMDLLAKDDDGLTQLVNVMDEMEKNDMTNQEHEADTNILCFSNEVNSIGENINEAAGEMVTEDQNIAEDDVATLNTDDTTADIFQSLKGIKLPQPVKRKGRPQGLGKTTFDWKHGSSKTKPNKMRRENGLKIPDSDVTKESELEWSVASQTKGSVNIYSVTKSELLCHLCDSAECAHIWTYDKPVVALKRLSQRDSHHEVPSKQQRVNVTVRRRKGFFHIDSDDEISTDVKPKLKRTTHEIDTVTLSSDSEPEQLMSPSKSQGKVECPVCIQFGKPKAGDANAHKCAQCKVPIHAFGCSVPRGEGEEGHGGNDLLCINCSKMPTSKTPAICPICRKNGGNGHTCSCHICTMIISSSPDNVVCYRCKRMCHGFTCSSLIEAAELEAGDNIKFICSACEHALRFGISLTAFQDILSQKMLSDEHVHRASAMLHVQFGSTIDGLSSPLSVTYGEKVEKVTYYPRRTMDKHYVQIMHTGQSYHWVTAIFRKGILTVTILDSLRSTHLSGHTKMQCAIIAHTNDSSLVIVRPQCAQQKNSVDCALYSIAQTVEFCHEGKIQYIDFDSSQLRSRWKKCIEDGEIKVFPRKSTRAKKVIEQDDTCVVKIYCSSRLVDSFDDMVCCDTCTMWYHKICVELSGDPDFWICRNCLM</sequence>
<accession>A0AAE1HR78</accession>
<dbReference type="InterPro" id="IPR001965">
    <property type="entry name" value="Znf_PHD"/>
</dbReference>
<dbReference type="Pfam" id="PF02902">
    <property type="entry name" value="Peptidase_C48"/>
    <property type="match status" value="1"/>
</dbReference>
<dbReference type="PANTHER" id="PTHR34718">
    <property type="entry name" value="PHD-TYPE DOMAIN-CONTAINING PROTEIN"/>
    <property type="match status" value="1"/>
</dbReference>
<keyword evidence="4" id="KW-0863">Zinc-finger</keyword>
<dbReference type="GO" id="GO:0008234">
    <property type="term" value="F:cysteine-type peptidase activity"/>
    <property type="evidence" value="ECO:0007669"/>
    <property type="project" value="InterPro"/>
</dbReference>
<dbReference type="EMBL" id="JAHWGI010001242">
    <property type="protein sequence ID" value="KAK3926036.1"/>
    <property type="molecule type" value="Genomic_DNA"/>
</dbReference>
<protein>
    <submittedName>
        <fullName evidence="9">Death-inducer obliterator 1</fullName>
    </submittedName>
</protein>
<keyword evidence="2" id="KW-0645">Protease</keyword>
<keyword evidence="5" id="KW-0378">Hydrolase</keyword>
<dbReference type="PANTHER" id="PTHR34718:SF2">
    <property type="entry name" value="PHD-TYPE DOMAIN-CONTAINING PROTEIN"/>
    <property type="match status" value="1"/>
</dbReference>
<evidence type="ECO:0000259" key="8">
    <source>
        <dbReference type="SMART" id="SM00249"/>
    </source>
</evidence>
<evidence type="ECO:0000256" key="7">
    <source>
        <dbReference type="SAM" id="MobiDB-lite"/>
    </source>
</evidence>
<dbReference type="SUPFAM" id="SSF57903">
    <property type="entry name" value="FYVE/PHD zinc finger"/>
    <property type="match status" value="1"/>
</dbReference>
<evidence type="ECO:0000256" key="4">
    <source>
        <dbReference type="ARBA" id="ARBA00022771"/>
    </source>
</evidence>
<keyword evidence="3" id="KW-0479">Metal-binding</keyword>
<dbReference type="SMART" id="SM00249">
    <property type="entry name" value="PHD"/>
    <property type="match status" value="3"/>
</dbReference>
<dbReference type="InterPro" id="IPR003653">
    <property type="entry name" value="Peptidase_C48_C"/>
</dbReference>
<evidence type="ECO:0000256" key="2">
    <source>
        <dbReference type="ARBA" id="ARBA00022670"/>
    </source>
</evidence>
<dbReference type="Gene3D" id="3.40.395.10">
    <property type="entry name" value="Adenoviral Proteinase, Chain A"/>
    <property type="match status" value="1"/>
</dbReference>
<reference evidence="9" key="2">
    <citation type="journal article" date="2023" name="BMC Genomics">
        <title>Pest status, molecular evolution, and epigenetic factors derived from the genome assembly of Frankliniella fusca, a thysanopteran phytovirus vector.</title>
        <authorList>
            <person name="Catto M.A."/>
            <person name="Labadie P.E."/>
            <person name="Jacobson A.L."/>
            <person name="Kennedy G.G."/>
            <person name="Srinivasan R."/>
            <person name="Hunt B.G."/>
        </authorList>
    </citation>
    <scope>NUCLEOTIDE SEQUENCE</scope>
    <source>
        <strain evidence="9">PL_HMW_Pooled</strain>
    </source>
</reference>
<evidence type="ECO:0000256" key="6">
    <source>
        <dbReference type="ARBA" id="ARBA00022833"/>
    </source>
</evidence>
<evidence type="ECO:0000313" key="10">
    <source>
        <dbReference type="Proteomes" id="UP001219518"/>
    </source>
</evidence>
<dbReference type="SUPFAM" id="SSF54001">
    <property type="entry name" value="Cysteine proteinases"/>
    <property type="match status" value="1"/>
</dbReference>
<gene>
    <name evidence="9" type="ORF">KUF71_014285</name>
</gene>
<evidence type="ECO:0000256" key="3">
    <source>
        <dbReference type="ARBA" id="ARBA00022723"/>
    </source>
</evidence>
<dbReference type="InterPro" id="IPR013083">
    <property type="entry name" value="Znf_RING/FYVE/PHD"/>
</dbReference>
<dbReference type="GO" id="GO:0008270">
    <property type="term" value="F:zinc ion binding"/>
    <property type="evidence" value="ECO:0007669"/>
    <property type="project" value="UniProtKB-KW"/>
</dbReference>
<keyword evidence="10" id="KW-1185">Reference proteome</keyword>
<proteinExistence type="inferred from homology"/>
<dbReference type="Pfam" id="PF23663">
    <property type="entry name" value="Znf_SCAND3"/>
    <property type="match status" value="1"/>
</dbReference>
<comment type="caution">
    <text evidence="9">The sequence shown here is derived from an EMBL/GenBank/DDBJ whole genome shotgun (WGS) entry which is preliminary data.</text>
</comment>
<name>A0AAE1HR78_9NEOP</name>
<evidence type="ECO:0000313" key="9">
    <source>
        <dbReference type="EMBL" id="KAK3926036.1"/>
    </source>
</evidence>
<dbReference type="GO" id="GO:0006508">
    <property type="term" value="P:proteolysis"/>
    <property type="evidence" value="ECO:0007669"/>
    <property type="project" value="UniProtKB-KW"/>
</dbReference>
<dbReference type="CDD" id="cd15517">
    <property type="entry name" value="PHD_TCF19_like"/>
    <property type="match status" value="1"/>
</dbReference>
<dbReference type="InterPro" id="IPR038765">
    <property type="entry name" value="Papain-like_cys_pep_sf"/>
</dbReference>
<feature type="domain" description="Zinc finger PHD-type" evidence="8">
    <location>
        <begin position="510"/>
        <end position="579"/>
    </location>
</feature>
<feature type="region of interest" description="Disordered" evidence="7">
    <location>
        <begin position="339"/>
        <end position="374"/>
    </location>
</feature>
<evidence type="ECO:0000256" key="1">
    <source>
        <dbReference type="ARBA" id="ARBA00005234"/>
    </source>
</evidence>
<dbReference type="Proteomes" id="UP001219518">
    <property type="component" value="Unassembled WGS sequence"/>
</dbReference>
<dbReference type="InterPro" id="IPR019787">
    <property type="entry name" value="Znf_PHD-finger"/>
</dbReference>
<dbReference type="Gene3D" id="3.30.40.10">
    <property type="entry name" value="Zinc/RING finger domain, C3HC4 (zinc finger)"/>
    <property type="match status" value="1"/>
</dbReference>
<dbReference type="Pfam" id="PF00628">
    <property type="entry name" value="PHD"/>
    <property type="match status" value="1"/>
</dbReference>
<keyword evidence="6" id="KW-0862">Zinc</keyword>
<feature type="domain" description="Zinc finger PHD-type" evidence="8">
    <location>
        <begin position="847"/>
        <end position="889"/>
    </location>
</feature>
<dbReference type="InterPro" id="IPR057560">
    <property type="entry name" value="Znf_SCAND3"/>
</dbReference>
<comment type="similarity">
    <text evidence="1">Belongs to the peptidase C48 family.</text>
</comment>
<dbReference type="InterPro" id="IPR011011">
    <property type="entry name" value="Znf_FYVE_PHD"/>
</dbReference>
<organism evidence="9 10">
    <name type="scientific">Frankliniella fusca</name>
    <dbReference type="NCBI Taxonomy" id="407009"/>
    <lineage>
        <taxon>Eukaryota</taxon>
        <taxon>Metazoa</taxon>
        <taxon>Ecdysozoa</taxon>
        <taxon>Arthropoda</taxon>
        <taxon>Hexapoda</taxon>
        <taxon>Insecta</taxon>
        <taxon>Pterygota</taxon>
        <taxon>Neoptera</taxon>
        <taxon>Paraneoptera</taxon>
        <taxon>Thysanoptera</taxon>
        <taxon>Terebrantia</taxon>
        <taxon>Thripoidea</taxon>
        <taxon>Thripidae</taxon>
        <taxon>Frankliniella</taxon>
    </lineage>
</organism>